<dbReference type="CDD" id="cd00124">
    <property type="entry name" value="MYSc"/>
    <property type="match status" value="1"/>
</dbReference>
<dbReference type="GO" id="GO:0000146">
    <property type="term" value="F:microfilament motor activity"/>
    <property type="evidence" value="ECO:0007669"/>
    <property type="project" value="TreeGrafter"/>
</dbReference>
<dbReference type="PANTHER" id="PTHR13140:SF706">
    <property type="entry name" value="DILUTE CLASS UNCONVENTIONAL MYOSIN, ISOFORM C"/>
    <property type="match status" value="1"/>
</dbReference>
<keyword evidence="4 7" id="KW-0505">Motor protein</keyword>
<evidence type="ECO:0000313" key="9">
    <source>
        <dbReference type="EMBL" id="CRZ11265.1"/>
    </source>
</evidence>
<reference evidence="9" key="1">
    <citation type="submission" date="2015-04" db="EMBL/GenBank/DDBJ databases">
        <title>The genome sequence of the plant pathogenic Rhizarian Plasmodiophora brassicae reveals insights in its biotrophic life cycle and the origin of chitin synthesis.</title>
        <authorList>
            <person name="Schwelm A."/>
            <person name="Fogelqvist J."/>
            <person name="Knaust A."/>
            <person name="Julke S."/>
            <person name="Lilja T."/>
            <person name="Dhandapani V."/>
            <person name="Bonilla-Rosso G."/>
            <person name="Karlsson M."/>
            <person name="Shevchenko A."/>
            <person name="Choi S.R."/>
            <person name="Kim H.G."/>
            <person name="Park J.Y."/>
            <person name="Lim Y.P."/>
            <person name="Ludwig-Muller J."/>
            <person name="Dixelius C."/>
        </authorList>
    </citation>
    <scope>NUCLEOTIDE SEQUENCE</scope>
    <source>
        <tissue evidence="9">Potato root galls</tissue>
    </source>
</reference>
<dbReference type="SMART" id="SM00242">
    <property type="entry name" value="MYSc"/>
    <property type="match status" value="1"/>
</dbReference>
<dbReference type="PROSITE" id="PS51456">
    <property type="entry name" value="MYOSIN_MOTOR"/>
    <property type="match status" value="1"/>
</dbReference>
<dbReference type="Gene3D" id="1.10.10.820">
    <property type="match status" value="1"/>
</dbReference>
<evidence type="ECO:0000256" key="6">
    <source>
        <dbReference type="PROSITE-ProRule" id="PRU00259"/>
    </source>
</evidence>
<feature type="domain" description="Myosin motor" evidence="8">
    <location>
        <begin position="1"/>
        <end position="675"/>
    </location>
</feature>
<dbReference type="GO" id="GO:0005737">
    <property type="term" value="C:cytoplasm"/>
    <property type="evidence" value="ECO:0007669"/>
    <property type="project" value="TreeGrafter"/>
</dbReference>
<keyword evidence="1 7" id="KW-0547">Nucleotide-binding</keyword>
<feature type="binding site" evidence="7">
    <location>
        <begin position="89"/>
        <end position="96"/>
    </location>
    <ligand>
        <name>ATP</name>
        <dbReference type="ChEBI" id="CHEBI:30616"/>
    </ligand>
</feature>
<dbReference type="InterPro" id="IPR027417">
    <property type="entry name" value="P-loop_NTPase"/>
</dbReference>
<proteinExistence type="inferred from homology"/>
<evidence type="ECO:0000256" key="2">
    <source>
        <dbReference type="ARBA" id="ARBA00022840"/>
    </source>
</evidence>
<dbReference type="InterPro" id="IPR000225">
    <property type="entry name" value="Armadillo"/>
</dbReference>
<protein>
    <recommendedName>
        <fullName evidence="8">Myosin motor domain-containing protein</fullName>
    </recommendedName>
</protein>
<comment type="similarity">
    <text evidence="7">Belongs to the TRAFAC class myosin-kinesin ATPase superfamily. Myosin family.</text>
</comment>
<dbReference type="InterPro" id="IPR001609">
    <property type="entry name" value="Myosin_head_motor_dom-like"/>
</dbReference>
<organism evidence="9">
    <name type="scientific">Spongospora subterranea</name>
    <dbReference type="NCBI Taxonomy" id="70186"/>
    <lineage>
        <taxon>Eukaryota</taxon>
        <taxon>Sar</taxon>
        <taxon>Rhizaria</taxon>
        <taxon>Endomyxa</taxon>
        <taxon>Phytomyxea</taxon>
        <taxon>Plasmodiophorida</taxon>
        <taxon>Plasmodiophoridae</taxon>
        <taxon>Spongospora</taxon>
    </lineage>
</organism>
<name>A0A0H5RAS0_9EUKA</name>
<accession>A0A0H5RAS0</accession>
<dbReference type="SUPFAM" id="SSF48371">
    <property type="entry name" value="ARM repeat"/>
    <property type="match status" value="4"/>
</dbReference>
<dbReference type="PROSITE" id="PS50096">
    <property type="entry name" value="IQ"/>
    <property type="match status" value="1"/>
</dbReference>
<evidence type="ECO:0000256" key="7">
    <source>
        <dbReference type="PROSITE-ProRule" id="PRU00782"/>
    </source>
</evidence>
<keyword evidence="2 7" id="KW-0067">ATP-binding</keyword>
<sequence>MIEMESLHTASILYNLRIRFDQDIIYTYMGGILISVNPFKLIDLFSQETVDAYVGKTLRDNPPHIYATADSVYRAILRGEGNQSVIISGESGAGKTEAAKIVLQYVAEVAARNTSATASDGSNGFDIHEMIMASNPILEAFGNAKTVRNHNSSRFGKLLEAQFGTYGGLLGASFQTFLLEKSRVTKLNAHERNFHVFYYLLSSVDAAEQDLYQLRDLETYHYLNQVEDNNIPSEDRALEFDRLKAALTTAGFSLSEQREIFTNLALILWLGNINFTSAEESKVENWDVLNWAAYLFGCDTEALETALLTRTNTIKGEVFLVPLDRFQAVDARDTLSQHIYARTFDWIVAKLNSSLRFDKKHESCIYLLDVFGFEIFERNSFEQLCINYANERLQLQFNEYVFRLEQNEYAQEGIEITHINFTDNQGCIDLIEQSPVGILFLINEEAHFPKGTDQSLLSKIITTHSGSEYFEMDRFKGSAFCINHFAGKVRYDMSGFLSKNRERFSKDLIGLIAQCKNVFLKQTFSNVIADSLLVEGGKKQKATTKSTLALEFRRSLMDLCDTLYKSQPNFIRCIKSNDQCLADQFQNALINRQLRYIGALETIRIRQEGFAQRRSEETFLDRYWCIVPLHLRGQKPNISTLLEVISEKDNEGIVQGTTKIFIKAETFEILEKKRYETKAEAATYIQTRFRAFRARRFFRCLRLALATLSAAISTYIARMDNRLLIVSSLENLMKPQSIENLLTCTKVNARNVDVIFDNDGHSIIISAILSSKSPGQRRALIKLLTACISSPHHATLLSKRSDYPELLEVVNQFQDVNILLIQKMAQFLPNVAPIFHDGGLSTISKALPDDAAAASTLSSLLMRGGLPAASKMGRDTKLVQQIIHEITRSNFSAKTAYLTQCLSALCKDKHNIQVISDLGGVEAVFAAWTRSPESADMANWASQFIASLLKTPGMITGHINFEEDLFPHLLNVLDLCPESASNVLPLIVDILRLDESAHIALDSILLRHRSAVDGAGASNYLSAMEVILNCPGNARIVHEIHALAVQSCLEKLSNFSSSSSATQAGLKTLEALMERDASLTVELLKELDGLQTVAHCVRLHRSNDSIVGRAIQLFQGTISADDIYHAVQDLATSLQNGSDCSGLVEKLAMFALSEENLQALVQTNSIPILLSVIQHCTHHPDTQINAIFAITEMASSSSEARRQMKEENGLQIIKSAVHAAPALVEAYFRFVALFSPESIYSISEIPGIFEQVGSHRATAHELVSVAIKTNGEMTKSWVSLLLSAIPLLDDPQELSTILELINNNETMVIKEEAVPLISCLLTKADRNNQLMSTVITFVHNAVKGQTRLSEQQRAVTFAQVKQILPHLESSVGETALLVLCELCWQSEELLVGRKREEHHSFSAMSIDQALPKLITDSLRQIDILSDKLQILLSTGSENSRRSAVVSQADVYARGIDEKATLISALRRTHSKAVSFLKNKTVPRVIHSALKSLTMADETPSQRSALVAIAALLDESAETWQLLDALNKFPHYDEFSYMVIPILIQVAESAPSGEVAQQLVEQGLINTISQIVDCTFASKDVNRACLSMCQCIINLVKHRPSLPAKDIISCMASAVTHLDLDSNSVRVALSSIRVILDYAIEEDIIALGPEIGMFVWECMSQYWDDAEIQLQCIQILHKLAQNQAFLKEVKWDMRLQNAIRAAVEKHFAVAEICKLGLDLISLMLNADATEFLETSVSDENMFILNSKRSDARREYGKVLRSEGSPISTEFLLSVLKAHGGNKTIAKQIMRMLCDQDAESIASAKDVVDVFKDQWVGDTELLAAADNIDSLSASLQEQRDDQILTQQLIGNNASFLIMTMRSAPSNMRLAIAALKILNDSTDEFLLLTDIEKDILFLMQTHWSGEKQHLILANSILKRIRVADLPIVEAISFNESQEAVEQLCNDVIEAKDSSLSSELTALQRLLQALNRFPEDVDLSVAIATGIWRLINAQFTNEKKSAWRGAGIVAIIRALYVHINSASVLLWLTRILSILSEDEQLKSLIGIHGGIPAIFNVARAYFAHFSQTEELFQSCIETVALVAYRNPANIAEVVKEGGIALVISVLDQNSSPGLAISALVALTNISYMNNANKVLIVEQGGGRVAAQALDRPDFAADTVALQVAMKYVATLAAVPDNADRLINDNVVKLIGNIIKKHFDNVQLSEQASQTVQNLSGCNAKSKDAIVRQKGVQIMLSLWEKYTGHPAIILAVLNFLHKICSVNQNSAIPALICKLGGLDLLLKQVEILLSQDAETSSLAISLLADLSFNEQICNIMIDRSIPTKAIKSGEEHDLDFVVVKSVLNLISVIANSSELACADIATQGAIEWPQSLMERRRENVELLTECIKCWTVMIGSPENVRNSLPFIIRVAELLQQFPHNVQFVKSVAGLWCGLAMYPTGTRQMLEHRCINLILLSLAANSDSAIIIEKFVRTLTNMVVVEMASYSVLLREKAPKLVKELMSRHTNNKVTMKACQKFLTRMDELAAMDAHIGSIRDRVPKDMLHMITAGAIFRKMPKGNHRLLSVSEDCQYLIWQDPKGSKSESLGFCHVSEIRPGACTADLQKKSLTGRNPDPASSFAVFNRLQKASLSFEAQTPEAARAWLIALELLQKLNQRGNSKESFENSNHNEKQ</sequence>
<keyword evidence="5 7" id="KW-0009">Actin-binding</keyword>
<dbReference type="Gene3D" id="1.25.10.10">
    <property type="entry name" value="Leucine-rich Repeat Variant"/>
    <property type="match status" value="4"/>
</dbReference>
<dbReference type="Gene3D" id="1.20.5.4820">
    <property type="match status" value="1"/>
</dbReference>
<dbReference type="Gene3D" id="1.20.120.720">
    <property type="entry name" value="Myosin VI head, motor domain, U50 subdomain"/>
    <property type="match status" value="1"/>
</dbReference>
<dbReference type="InterPro" id="IPR011989">
    <property type="entry name" value="ARM-like"/>
</dbReference>
<dbReference type="SMART" id="SM00185">
    <property type="entry name" value="ARM"/>
    <property type="match status" value="5"/>
</dbReference>
<feature type="repeat" description="ARM" evidence="6">
    <location>
        <begin position="2093"/>
        <end position="2136"/>
    </location>
</feature>
<dbReference type="Gene3D" id="2.30.29.30">
    <property type="entry name" value="Pleckstrin-homology domain (PH domain)/Phosphotyrosine-binding domain (PTB)"/>
    <property type="match status" value="1"/>
</dbReference>
<dbReference type="PANTHER" id="PTHR13140">
    <property type="entry name" value="MYOSIN"/>
    <property type="match status" value="1"/>
</dbReference>
<dbReference type="GO" id="GO:0016020">
    <property type="term" value="C:membrane"/>
    <property type="evidence" value="ECO:0007669"/>
    <property type="project" value="TreeGrafter"/>
</dbReference>
<evidence type="ECO:0000256" key="1">
    <source>
        <dbReference type="ARBA" id="ARBA00022741"/>
    </source>
</evidence>
<dbReference type="GO" id="GO:0007015">
    <property type="term" value="P:actin filament organization"/>
    <property type="evidence" value="ECO:0007669"/>
    <property type="project" value="TreeGrafter"/>
</dbReference>
<evidence type="ECO:0000256" key="4">
    <source>
        <dbReference type="ARBA" id="ARBA00023175"/>
    </source>
</evidence>
<dbReference type="GO" id="GO:0016459">
    <property type="term" value="C:myosin complex"/>
    <property type="evidence" value="ECO:0007669"/>
    <property type="project" value="UniProtKB-KW"/>
</dbReference>
<dbReference type="GO" id="GO:0051015">
    <property type="term" value="F:actin filament binding"/>
    <property type="evidence" value="ECO:0007669"/>
    <property type="project" value="TreeGrafter"/>
</dbReference>
<dbReference type="InterPro" id="IPR036961">
    <property type="entry name" value="Kinesin_motor_dom_sf"/>
</dbReference>
<evidence type="ECO:0000259" key="8">
    <source>
        <dbReference type="PROSITE" id="PS51456"/>
    </source>
</evidence>
<dbReference type="PRINTS" id="PR00193">
    <property type="entry name" value="MYOSINHEAVY"/>
</dbReference>
<dbReference type="SUPFAM" id="SSF52540">
    <property type="entry name" value="P-loop containing nucleoside triphosphate hydrolases"/>
    <property type="match status" value="1"/>
</dbReference>
<dbReference type="GO" id="GO:0005524">
    <property type="term" value="F:ATP binding"/>
    <property type="evidence" value="ECO:0007669"/>
    <property type="project" value="UniProtKB-UniRule"/>
</dbReference>
<dbReference type="EMBL" id="HACM01010823">
    <property type="protein sequence ID" value="CRZ11265.1"/>
    <property type="molecule type" value="Transcribed_RNA"/>
</dbReference>
<dbReference type="InterPro" id="IPR016024">
    <property type="entry name" value="ARM-type_fold"/>
</dbReference>
<dbReference type="Gene3D" id="3.40.850.10">
    <property type="entry name" value="Kinesin motor domain"/>
    <property type="match status" value="1"/>
</dbReference>
<feature type="region of interest" description="Actin-binding" evidence="7">
    <location>
        <begin position="556"/>
        <end position="578"/>
    </location>
</feature>
<dbReference type="PROSITE" id="PS50176">
    <property type="entry name" value="ARM_REPEAT"/>
    <property type="match status" value="1"/>
</dbReference>
<dbReference type="Pfam" id="PF00063">
    <property type="entry name" value="Myosin_head"/>
    <property type="match status" value="1"/>
</dbReference>
<keyword evidence="3 7" id="KW-0518">Myosin</keyword>
<evidence type="ECO:0000256" key="3">
    <source>
        <dbReference type="ARBA" id="ARBA00023123"/>
    </source>
</evidence>
<dbReference type="InterPro" id="IPR011993">
    <property type="entry name" value="PH-like_dom_sf"/>
</dbReference>
<dbReference type="Gene3D" id="1.20.58.530">
    <property type="match status" value="1"/>
</dbReference>
<evidence type="ECO:0000256" key="5">
    <source>
        <dbReference type="ARBA" id="ARBA00023203"/>
    </source>
</evidence>